<evidence type="ECO:0000259" key="8">
    <source>
        <dbReference type="PROSITE" id="PS51387"/>
    </source>
</evidence>
<dbReference type="SUPFAM" id="SSF56176">
    <property type="entry name" value="FAD-binding/transporter-associated domain-like"/>
    <property type="match status" value="1"/>
</dbReference>
<feature type="chain" id="PRO_5026224169" evidence="7">
    <location>
        <begin position="17"/>
        <end position="664"/>
    </location>
</feature>
<gene>
    <name evidence="9" type="ORF">K402DRAFT_416214</name>
</gene>
<feature type="compositionally biased region" description="Polar residues" evidence="6">
    <location>
        <begin position="434"/>
        <end position="449"/>
    </location>
</feature>
<dbReference type="InterPro" id="IPR016169">
    <property type="entry name" value="FAD-bd_PCMH_sub2"/>
</dbReference>
<evidence type="ECO:0000256" key="7">
    <source>
        <dbReference type="SAM" id="SignalP"/>
    </source>
</evidence>
<dbReference type="GO" id="GO:0016491">
    <property type="term" value="F:oxidoreductase activity"/>
    <property type="evidence" value="ECO:0007669"/>
    <property type="project" value="UniProtKB-KW"/>
</dbReference>
<dbReference type="InterPro" id="IPR006094">
    <property type="entry name" value="Oxid_FAD_bind_N"/>
</dbReference>
<dbReference type="AlphaFoldDB" id="A0A6G1HHL9"/>
<dbReference type="PROSITE" id="PS51387">
    <property type="entry name" value="FAD_PCMH"/>
    <property type="match status" value="1"/>
</dbReference>
<dbReference type="InterPro" id="IPR050416">
    <property type="entry name" value="FAD-linked_Oxidoreductase"/>
</dbReference>
<comment type="similarity">
    <text evidence="2">Belongs to the oxygen-dependent FAD-linked oxidoreductase family.</text>
</comment>
<feature type="signal peptide" evidence="7">
    <location>
        <begin position="1"/>
        <end position="16"/>
    </location>
</feature>
<dbReference type="PANTHER" id="PTHR42973:SF39">
    <property type="entry name" value="FAD-BINDING PCMH-TYPE DOMAIN-CONTAINING PROTEIN"/>
    <property type="match status" value="1"/>
</dbReference>
<keyword evidence="5" id="KW-0560">Oxidoreductase</keyword>
<dbReference type="Gene3D" id="3.30.465.10">
    <property type="match status" value="2"/>
</dbReference>
<evidence type="ECO:0000313" key="9">
    <source>
        <dbReference type="EMBL" id="KAF1992567.1"/>
    </source>
</evidence>
<dbReference type="Pfam" id="PF01565">
    <property type="entry name" value="FAD_binding_4"/>
    <property type="match status" value="1"/>
</dbReference>
<reference evidence="9" key="1">
    <citation type="journal article" date="2020" name="Stud. Mycol.">
        <title>101 Dothideomycetes genomes: a test case for predicting lifestyles and emergence of pathogens.</title>
        <authorList>
            <person name="Haridas S."/>
            <person name="Albert R."/>
            <person name="Binder M."/>
            <person name="Bloem J."/>
            <person name="Labutti K."/>
            <person name="Salamov A."/>
            <person name="Andreopoulos B."/>
            <person name="Baker S."/>
            <person name="Barry K."/>
            <person name="Bills G."/>
            <person name="Bluhm B."/>
            <person name="Cannon C."/>
            <person name="Castanera R."/>
            <person name="Culley D."/>
            <person name="Daum C."/>
            <person name="Ezra D."/>
            <person name="Gonzalez J."/>
            <person name="Henrissat B."/>
            <person name="Kuo A."/>
            <person name="Liang C."/>
            <person name="Lipzen A."/>
            <person name="Lutzoni F."/>
            <person name="Magnuson J."/>
            <person name="Mondo S."/>
            <person name="Nolan M."/>
            <person name="Ohm R."/>
            <person name="Pangilinan J."/>
            <person name="Park H.-J."/>
            <person name="Ramirez L."/>
            <person name="Alfaro M."/>
            <person name="Sun H."/>
            <person name="Tritt A."/>
            <person name="Yoshinaga Y."/>
            <person name="Zwiers L.-H."/>
            <person name="Turgeon B."/>
            <person name="Goodwin S."/>
            <person name="Spatafora J."/>
            <person name="Crous P."/>
            <person name="Grigoriev I."/>
        </authorList>
    </citation>
    <scope>NUCLEOTIDE SEQUENCE</scope>
    <source>
        <strain evidence="9">CBS 113979</strain>
    </source>
</reference>
<comment type="cofactor">
    <cofactor evidence="1">
        <name>FAD</name>
        <dbReference type="ChEBI" id="CHEBI:57692"/>
    </cofactor>
</comment>
<evidence type="ECO:0000256" key="6">
    <source>
        <dbReference type="SAM" id="MobiDB-lite"/>
    </source>
</evidence>
<dbReference type="Proteomes" id="UP000800041">
    <property type="component" value="Unassembled WGS sequence"/>
</dbReference>
<evidence type="ECO:0000256" key="2">
    <source>
        <dbReference type="ARBA" id="ARBA00005466"/>
    </source>
</evidence>
<feature type="region of interest" description="Disordered" evidence="6">
    <location>
        <begin position="20"/>
        <end position="50"/>
    </location>
</feature>
<evidence type="ECO:0000313" key="10">
    <source>
        <dbReference type="Proteomes" id="UP000800041"/>
    </source>
</evidence>
<dbReference type="EMBL" id="ML977137">
    <property type="protein sequence ID" value="KAF1992567.1"/>
    <property type="molecule type" value="Genomic_DNA"/>
</dbReference>
<feature type="domain" description="FAD-binding PCMH-type" evidence="8">
    <location>
        <begin position="84"/>
        <end position="282"/>
    </location>
</feature>
<dbReference type="OrthoDB" id="9983560at2759"/>
<dbReference type="GO" id="GO:0071949">
    <property type="term" value="F:FAD binding"/>
    <property type="evidence" value="ECO:0007669"/>
    <property type="project" value="InterPro"/>
</dbReference>
<feature type="region of interest" description="Disordered" evidence="6">
    <location>
        <begin position="419"/>
        <end position="467"/>
    </location>
</feature>
<evidence type="ECO:0000256" key="4">
    <source>
        <dbReference type="ARBA" id="ARBA00022827"/>
    </source>
</evidence>
<keyword evidence="3" id="KW-0285">Flavoprotein</keyword>
<evidence type="ECO:0000256" key="1">
    <source>
        <dbReference type="ARBA" id="ARBA00001974"/>
    </source>
</evidence>
<name>A0A6G1HHL9_9PEZI</name>
<keyword evidence="4" id="KW-0274">FAD</keyword>
<keyword evidence="7" id="KW-0732">Signal</keyword>
<organism evidence="9 10">
    <name type="scientific">Aulographum hederae CBS 113979</name>
    <dbReference type="NCBI Taxonomy" id="1176131"/>
    <lineage>
        <taxon>Eukaryota</taxon>
        <taxon>Fungi</taxon>
        <taxon>Dikarya</taxon>
        <taxon>Ascomycota</taxon>
        <taxon>Pezizomycotina</taxon>
        <taxon>Dothideomycetes</taxon>
        <taxon>Pleosporomycetidae</taxon>
        <taxon>Aulographales</taxon>
        <taxon>Aulographaceae</taxon>
    </lineage>
</organism>
<dbReference type="PANTHER" id="PTHR42973">
    <property type="entry name" value="BINDING OXIDOREDUCTASE, PUTATIVE (AFU_ORTHOLOGUE AFUA_1G17690)-RELATED"/>
    <property type="match status" value="1"/>
</dbReference>
<dbReference type="Pfam" id="PF08031">
    <property type="entry name" value="BBE"/>
    <property type="match status" value="1"/>
</dbReference>
<dbReference type="InterPro" id="IPR012951">
    <property type="entry name" value="BBE"/>
</dbReference>
<accession>A0A6G1HHL9</accession>
<sequence>MKGLSFFLAALQLAAALPHGPGGDDDDAPAAAAPEVPAAPIEPGTGSTPTDCRVLHTDKEWPAPDAWSKAVPDIAQSKISADGKELHPDYTLIAKSVEDVQNGVKFAKANNLRLTVINSGHDYLGRNDAPSGLRIDTSQLSGIKVSPSFTPSEKGMPAAGSGKTANVVQAANGTGAAVTFGVGLTTQELNDAIAPSNVFTMGAAHGEVKPAGGYGQMGGHGPFTSKFGLAADHVLEYKVVTPDGQLRVANKASNPDLFWALRGGGGSTFGVVVESTVQARPSPKISVLNWWMNATNQLIPGNGYWDAVAHMHSALPDLSEKGVMGYYFIYRASMKGIFQIPDSDDNAEELKKLWTPVLEKMQSFPGMKKAQIEQFQYGSFKEYYDARYGKLEEHGASEGSEGAMEGGEAAEGEADHAGMEGMGMAGQAPEQPAAGNQPTRPLANGINTRLSRRHGPGEEEGGEEMEGAMPMGIMPMDSRLLGRPALTSPQLSAALSEAIPKVPLGQLLGALVGGGKVMKPEDPDSAVNPAWRKAYVHLICTGAGQFTCDSLRRIAPDMGAYGNEASVANPDWKNAFWGSNYEKLSQIKDKYDPDMLFWASPGINADKMVAREGRVCKAGAGVNSAVQGPAGVAPKTDNENMSGGDSAGDLLANFPAPGTKELGM</sequence>
<dbReference type="InterPro" id="IPR036318">
    <property type="entry name" value="FAD-bd_PCMH-like_sf"/>
</dbReference>
<proteinExistence type="inferred from homology"/>
<evidence type="ECO:0000256" key="3">
    <source>
        <dbReference type="ARBA" id="ARBA00022630"/>
    </source>
</evidence>
<feature type="region of interest" description="Disordered" evidence="6">
    <location>
        <begin position="626"/>
        <end position="664"/>
    </location>
</feature>
<dbReference type="InterPro" id="IPR016166">
    <property type="entry name" value="FAD-bd_PCMH"/>
</dbReference>
<evidence type="ECO:0000256" key="5">
    <source>
        <dbReference type="ARBA" id="ARBA00023002"/>
    </source>
</evidence>
<keyword evidence="10" id="KW-1185">Reference proteome</keyword>
<protein>
    <submittedName>
        <fullName evidence="9">FAD-binding domain-containing protein</fullName>
    </submittedName>
</protein>
<feature type="compositionally biased region" description="Low complexity" evidence="6">
    <location>
        <begin position="29"/>
        <end position="44"/>
    </location>
</feature>